<comment type="caution">
    <text evidence="4">The sequence shown here is derived from an EMBL/GenBank/DDBJ whole genome shotgun (WGS) entry which is preliminary data.</text>
</comment>
<keyword evidence="2" id="KW-0812">Transmembrane</keyword>
<gene>
    <name evidence="4" type="ORF">E8P82_14650</name>
</gene>
<proteinExistence type="predicted"/>
<dbReference type="OrthoDB" id="3723404at2"/>
<feature type="transmembrane region" description="Helical" evidence="2">
    <location>
        <begin position="453"/>
        <end position="472"/>
    </location>
</feature>
<dbReference type="InterPro" id="IPR005182">
    <property type="entry name" value="YdbS-like_PH"/>
</dbReference>
<sequence length="563" mass="60964">MSASTVGRRDPVTETDHPDALAIPPVSHLEDHCEDTTLTVTTDRFRNSPRLVLARYLTDLPSLAIGTVGMVVWLSTWVQPWRTIGQFLVGLGIFMIVMGPWIRVLTVRYAVSSQGVQMDSGLLTRRSEFLPWDLVNSVDDRRPWSYRLFGLTEVICAQTGEDGSRITLEALDAERLALFQRFAVHAGATGTEQDKPSPAPVPGFCAKPTAETEGGPSNSSEGTAATPAPTRPLGVGEATAGGERLVYRTRLVDLVLLSLIYGQVIVLVPPLAFGLLEIAELLGLAQVLEDGFITGLGSLPTLVLIVLAVLGIGVAATVLKYHDFTVHALADGRLRIRYGLFSTHQRIINPAAVQGVVWQRNAMEQLTGRVRLSVLTLDSSSQLGGNLVLPSLPRTMAALLVQDHLPRYRSSIQLVTGGVRLLAGNLIAAVVLAGVVVGTWTLSIEVLDFSRGWSIPICLLALGLATWTGRILRTGISADESVGLFAARRVLLSERVTVVQAARLHGVTALFGPFRNRDRPRAWLPTVHYFSGSPRRVTALRATNRSLAAVQHMVRHDSIPLRG</sequence>
<feature type="transmembrane region" description="Helical" evidence="2">
    <location>
        <begin position="419"/>
        <end position="441"/>
    </location>
</feature>
<evidence type="ECO:0000259" key="3">
    <source>
        <dbReference type="Pfam" id="PF03703"/>
    </source>
</evidence>
<dbReference type="Proteomes" id="UP000305233">
    <property type="component" value="Unassembled WGS sequence"/>
</dbReference>
<keyword evidence="2" id="KW-0472">Membrane</keyword>
<protein>
    <recommendedName>
        <fullName evidence="3">YdbS-like PH domain-containing protein</fullName>
    </recommendedName>
</protein>
<organism evidence="4 5">
    <name type="scientific">Arthrobacter echini</name>
    <dbReference type="NCBI Taxonomy" id="1529066"/>
    <lineage>
        <taxon>Bacteria</taxon>
        <taxon>Bacillati</taxon>
        <taxon>Actinomycetota</taxon>
        <taxon>Actinomycetes</taxon>
        <taxon>Micrococcales</taxon>
        <taxon>Micrococcaceae</taxon>
        <taxon>Arthrobacter</taxon>
    </lineage>
</organism>
<name>A0A4S5DZZ4_9MICC</name>
<dbReference type="Pfam" id="PF03703">
    <property type="entry name" value="bPH_2"/>
    <property type="match status" value="1"/>
</dbReference>
<feature type="transmembrane region" description="Helical" evidence="2">
    <location>
        <begin position="254"/>
        <end position="276"/>
    </location>
</feature>
<feature type="compositionally biased region" description="Basic and acidic residues" evidence="1">
    <location>
        <begin position="7"/>
        <end position="19"/>
    </location>
</feature>
<feature type="region of interest" description="Disordered" evidence="1">
    <location>
        <begin position="189"/>
        <end position="236"/>
    </location>
</feature>
<dbReference type="PANTHER" id="PTHR34473:SF3">
    <property type="entry name" value="TRANSMEMBRANE PROTEIN-RELATED"/>
    <property type="match status" value="1"/>
</dbReference>
<evidence type="ECO:0000313" key="5">
    <source>
        <dbReference type="Proteomes" id="UP000305233"/>
    </source>
</evidence>
<feature type="region of interest" description="Disordered" evidence="1">
    <location>
        <begin position="1"/>
        <end position="20"/>
    </location>
</feature>
<evidence type="ECO:0000313" key="4">
    <source>
        <dbReference type="EMBL" id="THJ64608.1"/>
    </source>
</evidence>
<accession>A0A4S5DZZ4</accession>
<evidence type="ECO:0000256" key="1">
    <source>
        <dbReference type="SAM" id="MobiDB-lite"/>
    </source>
</evidence>
<feature type="transmembrane region" description="Helical" evidence="2">
    <location>
        <begin position="56"/>
        <end position="78"/>
    </location>
</feature>
<keyword evidence="2" id="KW-1133">Transmembrane helix</keyword>
<feature type="transmembrane region" description="Helical" evidence="2">
    <location>
        <begin position="296"/>
        <end position="319"/>
    </location>
</feature>
<keyword evidence="5" id="KW-1185">Reference proteome</keyword>
<feature type="transmembrane region" description="Helical" evidence="2">
    <location>
        <begin position="84"/>
        <end position="102"/>
    </location>
</feature>
<dbReference type="PANTHER" id="PTHR34473">
    <property type="entry name" value="UPF0699 TRANSMEMBRANE PROTEIN YDBS"/>
    <property type="match status" value="1"/>
</dbReference>
<dbReference type="EMBL" id="SSWH01000023">
    <property type="protein sequence ID" value="THJ64608.1"/>
    <property type="molecule type" value="Genomic_DNA"/>
</dbReference>
<reference evidence="4 5" key="1">
    <citation type="submission" date="2019-04" db="EMBL/GenBank/DDBJ databases">
        <authorList>
            <person name="Liu Q."/>
            <person name="Xin Y.-H."/>
        </authorList>
    </citation>
    <scope>NUCLEOTIDE SEQUENCE [LARGE SCALE GENOMIC DNA]</scope>
    <source>
        <strain evidence="4 5">AM23</strain>
    </source>
</reference>
<feature type="domain" description="YdbS-like PH" evidence="3">
    <location>
        <begin position="106"/>
        <end position="176"/>
    </location>
</feature>
<dbReference type="RefSeq" id="WP_136455791.1">
    <property type="nucleotide sequence ID" value="NZ_SSWH01000023.1"/>
</dbReference>
<dbReference type="AlphaFoldDB" id="A0A4S5DZZ4"/>
<evidence type="ECO:0000256" key="2">
    <source>
        <dbReference type="SAM" id="Phobius"/>
    </source>
</evidence>